<dbReference type="WBParaSite" id="BPAG_0000410701-mRNA-1">
    <property type="protein sequence ID" value="BPAG_0000410701-mRNA-1"/>
    <property type="gene ID" value="BPAG_0000410701"/>
</dbReference>
<reference evidence="1 2" key="2">
    <citation type="submission" date="2018-11" db="EMBL/GenBank/DDBJ databases">
        <authorList>
            <consortium name="Pathogen Informatics"/>
        </authorList>
    </citation>
    <scope>NUCLEOTIDE SEQUENCE [LARGE SCALE GENOMIC DNA]</scope>
</reference>
<accession>A0A0N4T7C0</accession>
<proteinExistence type="predicted"/>
<organism evidence="3">
    <name type="scientific">Brugia pahangi</name>
    <name type="common">Filarial nematode worm</name>
    <dbReference type="NCBI Taxonomy" id="6280"/>
    <lineage>
        <taxon>Eukaryota</taxon>
        <taxon>Metazoa</taxon>
        <taxon>Ecdysozoa</taxon>
        <taxon>Nematoda</taxon>
        <taxon>Chromadorea</taxon>
        <taxon>Rhabditida</taxon>
        <taxon>Spirurina</taxon>
        <taxon>Spiruromorpha</taxon>
        <taxon>Filarioidea</taxon>
        <taxon>Onchocercidae</taxon>
        <taxon>Brugia</taxon>
    </lineage>
</organism>
<dbReference type="EMBL" id="UZAD01001686">
    <property type="protein sequence ID" value="VDN85257.1"/>
    <property type="molecule type" value="Genomic_DNA"/>
</dbReference>
<name>A0A0N4T7C0_BRUPA</name>
<protein>
    <submittedName>
        <fullName evidence="1 3">Uncharacterized protein</fullName>
    </submittedName>
</protein>
<dbReference type="Proteomes" id="UP000278627">
    <property type="component" value="Unassembled WGS sequence"/>
</dbReference>
<evidence type="ECO:0000313" key="1">
    <source>
        <dbReference type="EMBL" id="VDN85257.1"/>
    </source>
</evidence>
<dbReference type="AlphaFoldDB" id="A0A0N4T7C0"/>
<evidence type="ECO:0000313" key="2">
    <source>
        <dbReference type="Proteomes" id="UP000278627"/>
    </source>
</evidence>
<sequence length="75" mass="8799">MSSIKKSSEFEYPILRTRIEVERQDGLKREDLDVKSFDDGNKKENNEDVSMARLCRLLNFTNFEKSLCARIKKLA</sequence>
<keyword evidence="2" id="KW-1185">Reference proteome</keyword>
<evidence type="ECO:0000313" key="3">
    <source>
        <dbReference type="WBParaSite" id="BPAG_0000410701-mRNA-1"/>
    </source>
</evidence>
<reference evidence="3" key="1">
    <citation type="submission" date="2017-02" db="UniProtKB">
        <authorList>
            <consortium name="WormBaseParasite"/>
        </authorList>
    </citation>
    <scope>IDENTIFICATION</scope>
</reference>
<gene>
    <name evidence="1" type="ORF">BPAG_LOCUS4071</name>
</gene>